<proteinExistence type="predicted"/>
<sequence>MAANATNSGPLIHRRRAARALARHPRASARITQPGDRRSILAADGARATHPLTIPELGWSACPLATDRVPAVAADGLPTEVVATGPVAAVATATVSGLFWVAIESVPVSPAGASVWVVAAGRTGGDPAGVGRWWRGWRRFSGFIAAALHPAPCPGRCYGWCRAACGRRGRRR</sequence>
<evidence type="ECO:0000313" key="1">
    <source>
        <dbReference type="EMBL" id="GAA5168971.1"/>
    </source>
</evidence>
<accession>A0ABP9QXB1</accession>
<dbReference type="Proteomes" id="UP001428817">
    <property type="component" value="Unassembled WGS sequence"/>
</dbReference>
<dbReference type="EMBL" id="BAABJP010000041">
    <property type="protein sequence ID" value="GAA5168971.1"/>
    <property type="molecule type" value="Genomic_DNA"/>
</dbReference>
<name>A0ABP9QXB1_9PSEU</name>
<protein>
    <submittedName>
        <fullName evidence="1">Uncharacterized protein</fullName>
    </submittedName>
</protein>
<reference evidence="2" key="1">
    <citation type="journal article" date="2019" name="Int. J. Syst. Evol. Microbiol.">
        <title>The Global Catalogue of Microorganisms (GCM) 10K type strain sequencing project: providing services to taxonomists for standard genome sequencing and annotation.</title>
        <authorList>
            <consortium name="The Broad Institute Genomics Platform"/>
            <consortium name="The Broad Institute Genome Sequencing Center for Infectious Disease"/>
            <person name="Wu L."/>
            <person name="Ma J."/>
        </authorList>
    </citation>
    <scope>NUCLEOTIDE SEQUENCE [LARGE SCALE GENOMIC DNA]</scope>
    <source>
        <strain evidence="2">JCM 18303</strain>
    </source>
</reference>
<organism evidence="1 2">
    <name type="scientific">Pseudonocardia eucalypti</name>
    <dbReference type="NCBI Taxonomy" id="648755"/>
    <lineage>
        <taxon>Bacteria</taxon>
        <taxon>Bacillati</taxon>
        <taxon>Actinomycetota</taxon>
        <taxon>Actinomycetes</taxon>
        <taxon>Pseudonocardiales</taxon>
        <taxon>Pseudonocardiaceae</taxon>
        <taxon>Pseudonocardia</taxon>
    </lineage>
</organism>
<evidence type="ECO:0000313" key="2">
    <source>
        <dbReference type="Proteomes" id="UP001428817"/>
    </source>
</evidence>
<gene>
    <name evidence="1" type="ORF">GCM10023321_63820</name>
</gene>
<keyword evidence="2" id="KW-1185">Reference proteome</keyword>
<comment type="caution">
    <text evidence="1">The sequence shown here is derived from an EMBL/GenBank/DDBJ whole genome shotgun (WGS) entry which is preliminary data.</text>
</comment>